<dbReference type="EMBL" id="SDHZ01000001">
    <property type="protein sequence ID" value="RXK85933.1"/>
    <property type="molecule type" value="Genomic_DNA"/>
</dbReference>
<keyword evidence="1" id="KW-1133">Transmembrane helix</keyword>
<feature type="transmembrane region" description="Helical" evidence="1">
    <location>
        <begin position="75"/>
        <end position="96"/>
    </location>
</feature>
<keyword evidence="1" id="KW-0472">Membrane</keyword>
<dbReference type="AlphaFoldDB" id="A0A4Q1DBH2"/>
<evidence type="ECO:0000256" key="1">
    <source>
        <dbReference type="SAM" id="Phobius"/>
    </source>
</evidence>
<accession>A0A4Q1DBH2</accession>
<sequence length="97" mass="11218">MVNKWHLFVSRIAFICNIFFIGCLLLRYTHVAFPETVTGLILIMGWIPVSPLLNLICFAATGFRWIKLKKTPAPAWLPIINALFLFTQLIYFLAIYQ</sequence>
<evidence type="ECO:0000313" key="2">
    <source>
        <dbReference type="EMBL" id="RXK85933.1"/>
    </source>
</evidence>
<dbReference type="OrthoDB" id="680057at2"/>
<organism evidence="2 3">
    <name type="scientific">Filimonas effusa</name>
    <dbReference type="NCBI Taxonomy" id="2508721"/>
    <lineage>
        <taxon>Bacteria</taxon>
        <taxon>Pseudomonadati</taxon>
        <taxon>Bacteroidota</taxon>
        <taxon>Chitinophagia</taxon>
        <taxon>Chitinophagales</taxon>
        <taxon>Chitinophagaceae</taxon>
        <taxon>Filimonas</taxon>
    </lineage>
</organism>
<dbReference type="PROSITE" id="PS51257">
    <property type="entry name" value="PROKAR_LIPOPROTEIN"/>
    <property type="match status" value="1"/>
</dbReference>
<name>A0A4Q1DBH2_9BACT</name>
<dbReference type="Proteomes" id="UP000290545">
    <property type="component" value="Unassembled WGS sequence"/>
</dbReference>
<evidence type="ECO:0000313" key="3">
    <source>
        <dbReference type="Proteomes" id="UP000290545"/>
    </source>
</evidence>
<comment type="caution">
    <text evidence="2">The sequence shown here is derived from an EMBL/GenBank/DDBJ whole genome shotgun (WGS) entry which is preliminary data.</text>
</comment>
<feature type="transmembrane region" description="Helical" evidence="1">
    <location>
        <begin position="39"/>
        <end position="63"/>
    </location>
</feature>
<protein>
    <submittedName>
        <fullName evidence="2">Uncharacterized protein</fullName>
    </submittedName>
</protein>
<gene>
    <name evidence="2" type="ORF">ESB13_03735</name>
</gene>
<dbReference type="RefSeq" id="WP_129001684.1">
    <property type="nucleotide sequence ID" value="NZ_SDHZ01000001.1"/>
</dbReference>
<feature type="transmembrane region" description="Helical" evidence="1">
    <location>
        <begin position="12"/>
        <end position="33"/>
    </location>
</feature>
<keyword evidence="1" id="KW-0812">Transmembrane</keyword>
<proteinExistence type="predicted"/>
<reference evidence="2 3" key="1">
    <citation type="submission" date="2019-01" db="EMBL/GenBank/DDBJ databases">
        <title>Filimonas sp. strain TTM-71.</title>
        <authorList>
            <person name="Chen W.-M."/>
        </authorList>
    </citation>
    <scope>NUCLEOTIDE SEQUENCE [LARGE SCALE GENOMIC DNA]</scope>
    <source>
        <strain evidence="2 3">TTM-71</strain>
    </source>
</reference>
<keyword evidence="3" id="KW-1185">Reference proteome</keyword>